<evidence type="ECO:0000256" key="2">
    <source>
        <dbReference type="ARBA" id="ARBA00010944"/>
    </source>
</evidence>
<dbReference type="SUPFAM" id="SSF51182">
    <property type="entry name" value="RmlC-like cupins"/>
    <property type="match status" value="1"/>
</dbReference>
<dbReference type="InterPro" id="IPR014710">
    <property type="entry name" value="RmlC-like_jellyroll"/>
</dbReference>
<dbReference type="InterPro" id="IPR036291">
    <property type="entry name" value="NAD(P)-bd_dom_sf"/>
</dbReference>
<accession>A0ABT0QZN0</accession>
<comment type="similarity">
    <text evidence="1">Belongs to the dTDP-4-dehydrorhamnose 3,5-epimerase family.</text>
</comment>
<name>A0ABT0QZN0_9MICO</name>
<dbReference type="EC" id="1.1.1.133" evidence="3"/>
<evidence type="ECO:0000313" key="5">
    <source>
        <dbReference type="EMBL" id="MCL6423107.1"/>
    </source>
</evidence>
<evidence type="ECO:0000313" key="6">
    <source>
        <dbReference type="Proteomes" id="UP001203761"/>
    </source>
</evidence>
<organism evidence="5 6">
    <name type="scientific">Brachybacterium equifaecis</name>
    <dbReference type="NCBI Taxonomy" id="2910770"/>
    <lineage>
        <taxon>Bacteria</taxon>
        <taxon>Bacillati</taxon>
        <taxon>Actinomycetota</taxon>
        <taxon>Actinomycetes</taxon>
        <taxon>Micrococcales</taxon>
        <taxon>Dermabacteraceae</taxon>
        <taxon>Brachybacterium</taxon>
    </lineage>
</organism>
<evidence type="ECO:0000256" key="1">
    <source>
        <dbReference type="ARBA" id="ARBA00010154"/>
    </source>
</evidence>
<evidence type="ECO:0000256" key="3">
    <source>
        <dbReference type="RuleBase" id="RU364082"/>
    </source>
</evidence>
<dbReference type="InterPro" id="IPR011051">
    <property type="entry name" value="RmlC_Cupin_sf"/>
</dbReference>
<keyword evidence="3" id="KW-0560">Oxidoreductase</keyword>
<reference evidence="5" key="1">
    <citation type="submission" date="2022-02" db="EMBL/GenBank/DDBJ databases">
        <authorList>
            <person name="Lee M."/>
            <person name="Kim S.-J."/>
            <person name="Jung M.-Y."/>
        </authorList>
    </citation>
    <scope>NUCLEOTIDE SEQUENCE</scope>
    <source>
        <strain evidence="5">JHP9</strain>
    </source>
</reference>
<keyword evidence="3" id="KW-0521">NADP</keyword>
<comment type="function">
    <text evidence="3">Catalyzes the reduction of dTDP-6-deoxy-L-lyxo-4-hexulose to yield dTDP-L-rhamnose.</text>
</comment>
<evidence type="ECO:0000259" key="4">
    <source>
        <dbReference type="Pfam" id="PF04321"/>
    </source>
</evidence>
<proteinExistence type="inferred from homology"/>
<dbReference type="InterPro" id="IPR000888">
    <property type="entry name" value="RmlC-like"/>
</dbReference>
<dbReference type="Gene3D" id="2.60.120.10">
    <property type="entry name" value="Jelly Rolls"/>
    <property type="match status" value="1"/>
</dbReference>
<dbReference type="SUPFAM" id="SSF51735">
    <property type="entry name" value="NAD(P)-binding Rossmann-fold domains"/>
    <property type="match status" value="1"/>
</dbReference>
<dbReference type="CDD" id="cd05254">
    <property type="entry name" value="dTDP_HR_like_SDR_e"/>
    <property type="match status" value="1"/>
</dbReference>
<dbReference type="Pfam" id="PF04321">
    <property type="entry name" value="RmlD_sub_bind"/>
    <property type="match status" value="1"/>
</dbReference>
<comment type="caution">
    <text evidence="5">The sequence shown here is derived from an EMBL/GenBank/DDBJ whole genome shotgun (WGS) entry which is preliminary data.</text>
</comment>
<dbReference type="RefSeq" id="WP_249737200.1">
    <property type="nucleotide sequence ID" value="NZ_JAKNCJ010000002.1"/>
</dbReference>
<feature type="domain" description="RmlD-like substrate binding" evidence="4">
    <location>
        <begin position="192"/>
        <end position="469"/>
    </location>
</feature>
<sequence>MPKEHAVKQLAVHSTSIPGLLVIDLPLPGDNRGWFKENWQRAKMVAAGLPDFGPVQNNISFNQAVGVTRGIHAEPWDKYISVATGKVFGAWVDLREGESFGATYWHEITPDVAIFVPRGVGNAFQTLEAPAAYTYLVSDHWSEAAQAEYTFLNLADETAGIPWPIPLAEAELSDKDRAHPRMAAVVPVPPKRTMIVGANGQLGRALAQRWEHRADVDAVGRDALDISRADSVAAFDFRPYGTIINAAAYTAVDEAETAEGRRAAWAVNVDGVARLVEAARAHGATLVHVSSDYVFDGTSALHGEDEELSPLGVYGQTKAAGDRIAQTLPDHYVLRTSWVVGEGKNFVRIMASLAERGIDPSVVSDQRGRLTFTEDLAGAIEHLLHERPEAGVYNVSNAGEAASWADLAARVFALTGHDGSRVTPVSTAEYYAGKDGIAPRPLNSMLDLSKLEATGFTPRDQFEALEAYLRS</sequence>
<comment type="pathway">
    <text evidence="3">Carbohydrate biosynthesis; dTDP-L-rhamnose biosynthesis.</text>
</comment>
<dbReference type="Gene3D" id="3.40.50.720">
    <property type="entry name" value="NAD(P)-binding Rossmann-like Domain"/>
    <property type="match status" value="1"/>
</dbReference>
<dbReference type="PANTHER" id="PTHR10491:SF4">
    <property type="entry name" value="METHIONINE ADENOSYLTRANSFERASE 2 SUBUNIT BETA"/>
    <property type="match status" value="1"/>
</dbReference>
<dbReference type="Pfam" id="PF00908">
    <property type="entry name" value="dTDP_sugar_isom"/>
    <property type="match status" value="1"/>
</dbReference>
<dbReference type="PANTHER" id="PTHR10491">
    <property type="entry name" value="DTDP-4-DEHYDRORHAMNOSE REDUCTASE"/>
    <property type="match status" value="1"/>
</dbReference>
<dbReference type="EMBL" id="JAKNCJ010000002">
    <property type="protein sequence ID" value="MCL6423107.1"/>
    <property type="molecule type" value="Genomic_DNA"/>
</dbReference>
<dbReference type="Proteomes" id="UP001203761">
    <property type="component" value="Unassembled WGS sequence"/>
</dbReference>
<comment type="similarity">
    <text evidence="2 3">Belongs to the dTDP-4-dehydrorhamnose reductase family.</text>
</comment>
<dbReference type="InterPro" id="IPR029903">
    <property type="entry name" value="RmlD-like-bd"/>
</dbReference>
<dbReference type="Gene3D" id="3.90.25.10">
    <property type="entry name" value="UDP-galactose 4-epimerase, domain 1"/>
    <property type="match status" value="1"/>
</dbReference>
<protein>
    <recommendedName>
        <fullName evidence="3">dTDP-4-dehydrorhamnose reductase</fullName>
        <ecNumber evidence="3">1.1.1.133</ecNumber>
    </recommendedName>
</protein>
<gene>
    <name evidence="5" type="ORF">Bequi_06860</name>
</gene>
<dbReference type="InterPro" id="IPR005913">
    <property type="entry name" value="dTDP_dehydrorham_reduct"/>
</dbReference>
<keyword evidence="6" id="KW-1185">Reference proteome</keyword>